<accession>A0A939GEG3</accession>
<dbReference type="InterPro" id="IPR029044">
    <property type="entry name" value="Nucleotide-diphossugar_trans"/>
</dbReference>
<evidence type="ECO:0000259" key="1">
    <source>
        <dbReference type="Pfam" id="PF00483"/>
    </source>
</evidence>
<dbReference type="RefSeq" id="WP_207363851.1">
    <property type="nucleotide sequence ID" value="NZ_JAFMYV010000003.1"/>
</dbReference>
<dbReference type="EMBL" id="JAFMYV010000003">
    <property type="protein sequence ID" value="MBO0936283.1"/>
    <property type="molecule type" value="Genomic_DNA"/>
</dbReference>
<dbReference type="Gene3D" id="3.90.550.10">
    <property type="entry name" value="Spore Coat Polysaccharide Biosynthesis Protein SpsA, Chain A"/>
    <property type="match status" value="1"/>
</dbReference>
<dbReference type="InterPro" id="IPR005835">
    <property type="entry name" value="NTP_transferase_dom"/>
</dbReference>
<dbReference type="Proteomes" id="UP000664034">
    <property type="component" value="Unassembled WGS sequence"/>
</dbReference>
<keyword evidence="2" id="KW-0808">Transferase</keyword>
<proteinExistence type="predicted"/>
<dbReference type="GO" id="GO:0016740">
    <property type="term" value="F:transferase activity"/>
    <property type="evidence" value="ECO:0007669"/>
    <property type="project" value="UniProtKB-KW"/>
</dbReference>
<dbReference type="SUPFAM" id="SSF53448">
    <property type="entry name" value="Nucleotide-diphospho-sugar transferases"/>
    <property type="match status" value="1"/>
</dbReference>
<gene>
    <name evidence="2" type="ORF">J2I47_06960</name>
</gene>
<evidence type="ECO:0000313" key="3">
    <source>
        <dbReference type="Proteomes" id="UP000664034"/>
    </source>
</evidence>
<dbReference type="AlphaFoldDB" id="A0A939GEG3"/>
<dbReference type="InterPro" id="IPR050486">
    <property type="entry name" value="Mannose-1P_guanyltransferase"/>
</dbReference>
<reference evidence="2" key="1">
    <citation type="submission" date="2021-03" db="EMBL/GenBank/DDBJ databases">
        <title>Fibrella sp. HMF5335 genome sequencing and assembly.</title>
        <authorList>
            <person name="Kang H."/>
            <person name="Kim H."/>
            <person name="Bae S."/>
            <person name="Joh K."/>
        </authorList>
    </citation>
    <scope>NUCLEOTIDE SEQUENCE</scope>
    <source>
        <strain evidence="2">HMF5335</strain>
    </source>
</reference>
<feature type="domain" description="Nucleotidyl transferase" evidence="1">
    <location>
        <begin position="10"/>
        <end position="233"/>
    </location>
</feature>
<keyword evidence="3" id="KW-1185">Reference proteome</keyword>
<protein>
    <submittedName>
        <fullName evidence="2">NTP transferase domain-containing protein</fullName>
    </submittedName>
</protein>
<dbReference type="Pfam" id="PF00483">
    <property type="entry name" value="NTP_transferase"/>
    <property type="match status" value="1"/>
</dbReference>
<name>A0A939GEG3_9BACT</name>
<comment type="caution">
    <text evidence="2">The sequence shown here is derived from an EMBL/GenBank/DDBJ whole genome shotgun (WGS) entry which is preliminary data.</text>
</comment>
<evidence type="ECO:0000313" key="2">
    <source>
        <dbReference type="EMBL" id="MBO0936283.1"/>
    </source>
</evidence>
<organism evidence="2 3">
    <name type="scientific">Fibrella rubiginis</name>
    <dbReference type="NCBI Taxonomy" id="2817060"/>
    <lineage>
        <taxon>Bacteria</taxon>
        <taxon>Pseudomonadati</taxon>
        <taxon>Bacteroidota</taxon>
        <taxon>Cytophagia</taxon>
        <taxon>Cytophagales</taxon>
        <taxon>Spirosomataceae</taxon>
        <taxon>Fibrella</taxon>
    </lineage>
</organism>
<sequence length="246" mass="27521">MENALLPISAVIAAGGRGSRLAPLTDFLPKPLLHVGGRPILDWLIDHLIQQGIDDITLTVGYRADQIMNHVGQGLERGLCFRYICEDKPMGDVGVLGTTTDWQHDYILLINADLFTNVNIQTLYQELVLHDADMVLATFQYSVRIPWGILDVIGNEVHYIREKPELLFQANAGIYLFKRALLSLIPANEPFNAWSLVSRTIQAGFKTISIPIDGYWYDIGNVAEYKRVNALVASQEHLAEQLHLAS</sequence>
<dbReference type="PANTHER" id="PTHR22572">
    <property type="entry name" value="SUGAR-1-PHOSPHATE GUANYL TRANSFERASE"/>
    <property type="match status" value="1"/>
</dbReference>